<evidence type="ECO:0000256" key="6">
    <source>
        <dbReference type="SAM" id="Phobius"/>
    </source>
</evidence>
<comment type="subcellular location">
    <subcellularLocation>
        <location evidence="1">Membrane</location>
        <topology evidence="1">Multi-pass membrane protein</topology>
    </subcellularLocation>
</comment>
<feature type="transmembrane region" description="Helical" evidence="6">
    <location>
        <begin position="30"/>
        <end position="52"/>
    </location>
</feature>
<dbReference type="Proteomes" id="UP000186004">
    <property type="component" value="Unassembled WGS sequence"/>
</dbReference>
<dbReference type="AlphaFoldDB" id="A0A1N6YWL8"/>
<keyword evidence="8" id="KW-1185">Reference proteome</keyword>
<evidence type="ECO:0000256" key="3">
    <source>
        <dbReference type="ARBA" id="ARBA00022989"/>
    </source>
</evidence>
<evidence type="ECO:0000313" key="7">
    <source>
        <dbReference type="EMBL" id="SIR18998.1"/>
    </source>
</evidence>
<feature type="transmembrane region" description="Helical" evidence="6">
    <location>
        <begin position="64"/>
        <end position="80"/>
    </location>
</feature>
<dbReference type="InterPro" id="IPR039020">
    <property type="entry name" value="PaxB-like"/>
</dbReference>
<feature type="compositionally biased region" description="Pro residues" evidence="5">
    <location>
        <begin position="244"/>
        <end position="253"/>
    </location>
</feature>
<keyword evidence="2 6" id="KW-0812">Transmembrane</keyword>
<proteinExistence type="predicted"/>
<evidence type="ECO:0000256" key="5">
    <source>
        <dbReference type="SAM" id="MobiDB-lite"/>
    </source>
</evidence>
<dbReference type="PANTHER" id="PTHR42038:SF2">
    <property type="entry name" value="TERPENE CYCLASE AUSL"/>
    <property type="match status" value="1"/>
</dbReference>
<feature type="transmembrane region" description="Helical" evidence="6">
    <location>
        <begin position="124"/>
        <end position="143"/>
    </location>
</feature>
<reference evidence="7 8" key="1">
    <citation type="submission" date="2017-01" db="EMBL/GenBank/DDBJ databases">
        <authorList>
            <person name="Mah S.A."/>
            <person name="Swanson W.J."/>
            <person name="Moy G.W."/>
            <person name="Vacquier V.D."/>
        </authorList>
    </citation>
    <scope>NUCLEOTIDE SEQUENCE [LARGE SCALE GENOMIC DNA]</scope>
    <source>
        <strain evidence="7 8">DSM 45758</strain>
    </source>
</reference>
<feature type="transmembrane region" description="Helical" evidence="6">
    <location>
        <begin position="163"/>
        <end position="192"/>
    </location>
</feature>
<feature type="region of interest" description="Disordered" evidence="5">
    <location>
        <begin position="212"/>
        <end position="253"/>
    </location>
</feature>
<evidence type="ECO:0000256" key="4">
    <source>
        <dbReference type="ARBA" id="ARBA00023136"/>
    </source>
</evidence>
<evidence type="ECO:0000256" key="2">
    <source>
        <dbReference type="ARBA" id="ARBA00022692"/>
    </source>
</evidence>
<protein>
    <recommendedName>
        <fullName evidence="9">PQ loop repeat-containing protein</fullName>
    </recommendedName>
</protein>
<dbReference type="Pfam" id="PF25129">
    <property type="entry name" value="Pyr4-TMTC"/>
    <property type="match status" value="1"/>
</dbReference>
<dbReference type="GO" id="GO:0016829">
    <property type="term" value="F:lyase activity"/>
    <property type="evidence" value="ECO:0007669"/>
    <property type="project" value="InterPro"/>
</dbReference>
<evidence type="ECO:0008006" key="9">
    <source>
        <dbReference type="Google" id="ProtNLM"/>
    </source>
</evidence>
<dbReference type="GO" id="GO:0016020">
    <property type="term" value="C:membrane"/>
    <property type="evidence" value="ECO:0007669"/>
    <property type="project" value="UniProtKB-SubCell"/>
</dbReference>
<sequence>MFLFLLALSGLAWSIVYVDAVRVGLRDRTYAMPLFALGLNLCWEVLNAIVALPGDGRFQGVIDVCWAALDIGILYTYFRYGRRYWPRSVPSWIFFGWTLLVIAASLLLQLLFMHEFGTRTGPAYAAFLQNLLMSVLFIHMFVARRGAEGQSLLIAVAKWIGTLAPTIAFGVLGHSVFLLAIGVLCGVFDLIYIGMMLWPAGRWVAWTSRPDAPAGSSPPRRAGLEGHGAGDARPGCAAAAATVPAPPPPAPPR</sequence>
<dbReference type="PANTHER" id="PTHR42038">
    <property type="match status" value="1"/>
</dbReference>
<evidence type="ECO:0000313" key="8">
    <source>
        <dbReference type="Proteomes" id="UP000186004"/>
    </source>
</evidence>
<evidence type="ECO:0000256" key="1">
    <source>
        <dbReference type="ARBA" id="ARBA00004141"/>
    </source>
</evidence>
<feature type="compositionally biased region" description="Low complexity" evidence="5">
    <location>
        <begin position="231"/>
        <end position="243"/>
    </location>
</feature>
<keyword evidence="4 6" id="KW-0472">Membrane</keyword>
<organism evidence="7 8">
    <name type="scientific">Micromonospora avicenniae</name>
    <dbReference type="NCBI Taxonomy" id="1198245"/>
    <lineage>
        <taxon>Bacteria</taxon>
        <taxon>Bacillati</taxon>
        <taxon>Actinomycetota</taxon>
        <taxon>Actinomycetes</taxon>
        <taxon>Micromonosporales</taxon>
        <taxon>Micromonosporaceae</taxon>
        <taxon>Micromonospora</taxon>
    </lineage>
</organism>
<dbReference type="STRING" id="1198245.SAMN05444858_10758"/>
<keyword evidence="3 6" id="KW-1133">Transmembrane helix</keyword>
<accession>A0A1N6YWL8</accession>
<feature type="transmembrane region" description="Helical" evidence="6">
    <location>
        <begin position="92"/>
        <end position="112"/>
    </location>
</feature>
<dbReference type="EMBL" id="FTNF01000007">
    <property type="protein sequence ID" value="SIR18998.1"/>
    <property type="molecule type" value="Genomic_DNA"/>
</dbReference>
<name>A0A1N6YWL8_9ACTN</name>
<gene>
    <name evidence="7" type="ORF">SAMN05444858_10758</name>
</gene>